<keyword evidence="2" id="KW-0576">Peroxisome</keyword>
<keyword evidence="5" id="KW-1185">Reference proteome</keyword>
<dbReference type="PANTHER" id="PTHR43684:SF1">
    <property type="entry name" value="ENOYL-COA DELTA ISOMERASE 2"/>
    <property type="match status" value="1"/>
</dbReference>
<evidence type="ECO:0000313" key="4">
    <source>
        <dbReference type="EMBL" id="GMM54576.1"/>
    </source>
</evidence>
<reference evidence="4 5" key="1">
    <citation type="journal article" date="2023" name="Elife">
        <title>Identification of key yeast species and microbe-microbe interactions impacting larval growth of Drosophila in the wild.</title>
        <authorList>
            <person name="Mure A."/>
            <person name="Sugiura Y."/>
            <person name="Maeda R."/>
            <person name="Honda K."/>
            <person name="Sakurai N."/>
            <person name="Takahashi Y."/>
            <person name="Watada M."/>
            <person name="Katoh T."/>
            <person name="Gotoh A."/>
            <person name="Gotoh Y."/>
            <person name="Taniguchi I."/>
            <person name="Nakamura K."/>
            <person name="Hayashi T."/>
            <person name="Katayama T."/>
            <person name="Uemura T."/>
            <person name="Hattori Y."/>
        </authorList>
    </citation>
    <scope>NUCLEOTIDE SEQUENCE [LARGE SCALE GENOMIC DNA]</scope>
    <source>
        <strain evidence="4 5">KH-74</strain>
    </source>
</reference>
<comment type="subcellular location">
    <subcellularLocation>
        <location evidence="1">Peroxisome</location>
    </subcellularLocation>
</comment>
<dbReference type="PANTHER" id="PTHR43684">
    <property type="match status" value="1"/>
</dbReference>
<organism evidence="4 5">
    <name type="scientific">Maudiozyma humilis</name>
    <name type="common">Sour dough yeast</name>
    <name type="synonym">Kazachstania humilis</name>
    <dbReference type="NCBI Taxonomy" id="51915"/>
    <lineage>
        <taxon>Eukaryota</taxon>
        <taxon>Fungi</taxon>
        <taxon>Dikarya</taxon>
        <taxon>Ascomycota</taxon>
        <taxon>Saccharomycotina</taxon>
        <taxon>Saccharomycetes</taxon>
        <taxon>Saccharomycetales</taxon>
        <taxon>Saccharomycetaceae</taxon>
        <taxon>Maudiozyma</taxon>
    </lineage>
</organism>
<keyword evidence="3 4" id="KW-0413">Isomerase</keyword>
<name>A0AAV5RTU2_MAUHU</name>
<evidence type="ECO:0000256" key="2">
    <source>
        <dbReference type="ARBA" id="ARBA00023140"/>
    </source>
</evidence>
<dbReference type="CDD" id="cd06558">
    <property type="entry name" value="crotonase-like"/>
    <property type="match status" value="1"/>
</dbReference>
<evidence type="ECO:0000313" key="5">
    <source>
        <dbReference type="Proteomes" id="UP001377567"/>
    </source>
</evidence>
<dbReference type="Proteomes" id="UP001377567">
    <property type="component" value="Unassembled WGS sequence"/>
</dbReference>
<evidence type="ECO:0000256" key="1">
    <source>
        <dbReference type="ARBA" id="ARBA00004275"/>
    </source>
</evidence>
<dbReference type="GO" id="GO:0006635">
    <property type="term" value="P:fatty acid beta-oxidation"/>
    <property type="evidence" value="ECO:0007669"/>
    <property type="project" value="TreeGrafter"/>
</dbReference>
<sequence>MISSPRVSYRVDGPLFIIQLDEPETLNSLTFDDFVYIATLLEKSNGLPDTHFTVIQSSGKFFSAGGKFESVLELAPEKREPSDSELRTLYKLIGNVAAPNVYVTNAFVKHNKPIICLLNGPAIGLAGCLVCLSDIVYARDDQVYLLFPFSSLGFVAEVGSSVTLYDKLGINATNEHLFFSTKIPYEELSGKIIVQNYEMSDTAQFNERVASDLKKKCAQLSLPSLTEMKKVMSYETRSKLRAAQAIETNATLPFWIEGEPFRRFQDLKQKKRRHKL</sequence>
<dbReference type="Pfam" id="PF00378">
    <property type="entry name" value="ECH_1"/>
    <property type="match status" value="1"/>
</dbReference>
<dbReference type="SUPFAM" id="SSF52096">
    <property type="entry name" value="ClpP/crotonase"/>
    <property type="match status" value="1"/>
</dbReference>
<protein>
    <submittedName>
        <fullName evidence="4">Dodecenoyl-CoA isomerase</fullName>
    </submittedName>
</protein>
<dbReference type="GO" id="GO:0005782">
    <property type="term" value="C:peroxisomal matrix"/>
    <property type="evidence" value="ECO:0007669"/>
    <property type="project" value="TreeGrafter"/>
</dbReference>
<dbReference type="AlphaFoldDB" id="A0AAV5RTU2"/>
<dbReference type="InterPro" id="IPR001753">
    <property type="entry name" value="Enoyl-CoA_hydra/iso"/>
</dbReference>
<comment type="caution">
    <text evidence="4">The sequence shown here is derived from an EMBL/GenBank/DDBJ whole genome shotgun (WGS) entry which is preliminary data.</text>
</comment>
<dbReference type="InterPro" id="IPR051053">
    <property type="entry name" value="ECH/Chromodomain_protein"/>
</dbReference>
<dbReference type="GO" id="GO:0004165">
    <property type="term" value="F:delta(3)-delta(2)-enoyl-CoA isomerase activity"/>
    <property type="evidence" value="ECO:0007669"/>
    <property type="project" value="UniProtKB-ARBA"/>
</dbReference>
<dbReference type="EMBL" id="BTGD01000003">
    <property type="protein sequence ID" value="GMM54576.1"/>
    <property type="molecule type" value="Genomic_DNA"/>
</dbReference>
<dbReference type="InterPro" id="IPR029045">
    <property type="entry name" value="ClpP/crotonase-like_dom_sf"/>
</dbReference>
<gene>
    <name evidence="4" type="ORF">DAKH74_011920</name>
</gene>
<accession>A0AAV5RTU2</accession>
<proteinExistence type="predicted"/>
<dbReference type="Gene3D" id="3.90.226.10">
    <property type="entry name" value="2-enoyl-CoA Hydratase, Chain A, domain 1"/>
    <property type="match status" value="1"/>
</dbReference>
<evidence type="ECO:0000256" key="3">
    <source>
        <dbReference type="ARBA" id="ARBA00023235"/>
    </source>
</evidence>